<dbReference type="eggNOG" id="KOG4822">
    <property type="taxonomic scope" value="Eukaryota"/>
</dbReference>
<evidence type="ECO:0000256" key="5">
    <source>
        <dbReference type="ARBA" id="ARBA00023242"/>
    </source>
</evidence>
<feature type="compositionally biased region" description="Polar residues" evidence="6">
    <location>
        <begin position="1681"/>
        <end position="1699"/>
    </location>
</feature>
<feature type="compositionally biased region" description="Polar residues" evidence="6">
    <location>
        <begin position="2145"/>
        <end position="2172"/>
    </location>
</feature>
<feature type="domain" description="Virilizer N-terminal" evidence="7">
    <location>
        <begin position="8"/>
        <end position="124"/>
    </location>
</feature>
<evidence type="ECO:0000256" key="2">
    <source>
        <dbReference type="ARBA" id="ARBA00008371"/>
    </source>
</evidence>
<protein>
    <recommendedName>
        <fullName evidence="7">Virilizer N-terminal domain-containing protein</fullName>
    </recommendedName>
</protein>
<gene>
    <name evidence="8" type="ORF">AMTR_s00002p00079350</name>
</gene>
<feature type="compositionally biased region" description="Basic and acidic residues" evidence="6">
    <location>
        <begin position="1798"/>
        <end position="1813"/>
    </location>
</feature>
<dbReference type="GO" id="GO:0006397">
    <property type="term" value="P:mRNA processing"/>
    <property type="evidence" value="ECO:0007669"/>
    <property type="project" value="UniProtKB-KW"/>
</dbReference>
<keyword evidence="9" id="KW-1185">Reference proteome</keyword>
<evidence type="ECO:0000259" key="7">
    <source>
        <dbReference type="Pfam" id="PF15912"/>
    </source>
</evidence>
<evidence type="ECO:0000256" key="4">
    <source>
        <dbReference type="ARBA" id="ARBA00023187"/>
    </source>
</evidence>
<feature type="region of interest" description="Disordered" evidence="6">
    <location>
        <begin position="1994"/>
        <end position="2215"/>
    </location>
</feature>
<feature type="compositionally biased region" description="Polar residues" evidence="6">
    <location>
        <begin position="2200"/>
        <end position="2215"/>
    </location>
</feature>
<feature type="compositionally biased region" description="Pro residues" evidence="6">
    <location>
        <begin position="2174"/>
        <end position="2198"/>
    </location>
</feature>
<dbReference type="Gramene" id="ERN00963">
    <property type="protein sequence ID" value="ERN00963"/>
    <property type="gene ID" value="AMTR_s00002p00079350"/>
</dbReference>
<feature type="compositionally biased region" description="Polar residues" evidence="6">
    <location>
        <begin position="1999"/>
        <end position="2012"/>
    </location>
</feature>
<keyword evidence="3" id="KW-0507">mRNA processing</keyword>
<feature type="compositionally biased region" description="Basic and acidic residues" evidence="6">
    <location>
        <begin position="1660"/>
        <end position="1672"/>
    </location>
</feature>
<comment type="subcellular location">
    <subcellularLocation>
        <location evidence="1">Nucleus</location>
    </subcellularLocation>
</comment>
<feature type="compositionally biased region" description="Polar residues" evidence="6">
    <location>
        <begin position="2105"/>
        <end position="2117"/>
    </location>
</feature>
<evidence type="ECO:0000256" key="6">
    <source>
        <dbReference type="SAM" id="MobiDB-lite"/>
    </source>
</evidence>
<dbReference type="OMA" id="WIGFAID"/>
<proteinExistence type="inferred from homology"/>
<dbReference type="PANTHER" id="PTHR23185">
    <property type="entry name" value="PROTEIN VIRILIZER HOMOLOG"/>
    <property type="match status" value="1"/>
</dbReference>
<dbReference type="HOGENOM" id="CLU_001542_0_0_1"/>
<dbReference type="PANTHER" id="PTHR23185:SF0">
    <property type="entry name" value="PROTEIN VIRILIZER HOMOLOG"/>
    <property type="match status" value="1"/>
</dbReference>
<feature type="compositionally biased region" description="Pro residues" evidence="6">
    <location>
        <begin position="2126"/>
        <end position="2135"/>
    </location>
</feature>
<keyword evidence="4" id="KW-0508">mRNA splicing</keyword>
<dbReference type="Pfam" id="PF15912">
    <property type="entry name" value="VIR_N"/>
    <property type="match status" value="1"/>
</dbReference>
<dbReference type="GO" id="GO:0005634">
    <property type="term" value="C:nucleus"/>
    <property type="evidence" value="ECO:0007669"/>
    <property type="project" value="UniProtKB-SubCell"/>
</dbReference>
<name>W1NZ79_AMBTC</name>
<feature type="compositionally biased region" description="Pro residues" evidence="6">
    <location>
        <begin position="2056"/>
        <end position="2068"/>
    </location>
</feature>
<dbReference type="InterPro" id="IPR031801">
    <property type="entry name" value="VIR_N"/>
</dbReference>
<dbReference type="KEGG" id="atr:18429037"/>
<dbReference type="GO" id="GO:0008380">
    <property type="term" value="P:RNA splicing"/>
    <property type="evidence" value="ECO:0007669"/>
    <property type="project" value="UniProtKB-KW"/>
</dbReference>
<dbReference type="OrthoDB" id="2011702at2759"/>
<evidence type="ECO:0000256" key="1">
    <source>
        <dbReference type="ARBA" id="ARBA00004123"/>
    </source>
</evidence>
<dbReference type="Proteomes" id="UP000017836">
    <property type="component" value="Unassembled WGS sequence"/>
</dbReference>
<feature type="compositionally biased region" description="Polar residues" evidence="6">
    <location>
        <begin position="1635"/>
        <end position="1648"/>
    </location>
</feature>
<feature type="region of interest" description="Disordered" evidence="6">
    <location>
        <begin position="1549"/>
        <end position="1709"/>
    </location>
</feature>
<dbReference type="STRING" id="13333.W1NZ79"/>
<dbReference type="EMBL" id="KI394767">
    <property type="protein sequence ID" value="ERN00963.1"/>
    <property type="molecule type" value="Genomic_DNA"/>
</dbReference>
<feature type="compositionally biased region" description="Basic and acidic residues" evidence="6">
    <location>
        <begin position="1622"/>
        <end position="1633"/>
    </location>
</feature>
<feature type="region of interest" description="Disordered" evidence="6">
    <location>
        <begin position="1729"/>
        <end position="1824"/>
    </location>
</feature>
<reference evidence="9" key="1">
    <citation type="journal article" date="2013" name="Science">
        <title>The Amborella genome and the evolution of flowering plants.</title>
        <authorList>
            <consortium name="Amborella Genome Project"/>
        </authorList>
    </citation>
    <scope>NUCLEOTIDE SEQUENCE [LARGE SCALE GENOMIC DNA]</scope>
</reference>
<evidence type="ECO:0000313" key="8">
    <source>
        <dbReference type="EMBL" id="ERN00963.1"/>
    </source>
</evidence>
<comment type="similarity">
    <text evidence="2">Belongs to the vir family.</text>
</comment>
<dbReference type="InterPro" id="IPR026736">
    <property type="entry name" value="Virilizer"/>
</dbReference>
<feature type="compositionally biased region" description="Low complexity" evidence="6">
    <location>
        <begin position="2077"/>
        <end position="2091"/>
    </location>
</feature>
<evidence type="ECO:0000313" key="9">
    <source>
        <dbReference type="Proteomes" id="UP000017836"/>
    </source>
</evidence>
<keyword evidence="5" id="KW-0539">Nucleus</keyword>
<feature type="compositionally biased region" description="Polar residues" evidence="6">
    <location>
        <begin position="1583"/>
        <end position="1602"/>
    </location>
</feature>
<dbReference type="GO" id="GO:0036396">
    <property type="term" value="C:RNA N6-methyladenosine methyltransferase complex"/>
    <property type="evidence" value="ECO:0000318"/>
    <property type="project" value="GO_Central"/>
</dbReference>
<accession>W1NZ79</accession>
<evidence type="ECO:0000256" key="3">
    <source>
        <dbReference type="ARBA" id="ARBA00022664"/>
    </source>
</evidence>
<sequence>MGRPEPCVLFAHSFVHSHLDEYVDEVQFTEPVIITACEFLEQSASSSCPSVTITGSSSPPSFALEAFVQCEGEPRFRRLCQPFLYSQSSSNVLEVEAVVTNHLVVRGSYRSLTLVIYGNTTEDMGQFSMDFDVDSSMTNLIYSPAEGKLEDLPPALQRIKLCPEESILPLKSLFFLVAEPELAVEMRQLLRIILRICQVSQDEETIRKVVKIFVSAVSSFLAADLTGRTIALMQDKGNKLSEGSKGLQSILIEAKNELFEVYKLLPRETMSSSAEISGEYVLLEDGVEPDTQELLTVVLKQYFEVNENLLDTGISMLSRNEKLVVGLSALYLICSTEEHFFQFVNGGGVDHLVGILCDDMQKSTAIHLMLLGVVERATRYAIGCEGFLGWWPHEDEHVPAGCSKSYSRLLKFLLCKQRHDVASLATYILHRLRFYEVASKFESAVLSLLGSITAAGRLTDSSTNTLVAANNELKKLLKLLNMNWPIDDPSPVASVRGSSILDQEDGLLSYKATIKMIASSKYSFAHREIDAHLLSLLKERGFLPLAAALLSSPILRSATGRAMDFFVDITTSFGTIVLSLLFCRSGLIFLLHQPEASAAMMLSMQGVGDVDKAECLPIRYAMVLLSKGFFCRPQDVGVIVETHLRLASAIDRLVGAAHHSEELLWTLWELSALSRSDSGRQAMLTLRHFPEAISVLMDALRSVKEPDPVGLSNGTSPLSLAIFHSAAELFEVIVTDTTASSLASWIEHAVELHKALHLSSPGSNRKDAPIRLLEWVDAGVVYHRKGALGLLRYAAVLASGGDAHLTSSSVLVSDSMDVENVVGDSTSDSDVQVVESLLGKLVSDNFDGAPLRDSSISQLTATFRILAFIAGNPAVAAALYEEGAVTVIYIVLINCRLMLGHSSSTYDYLVDEGAECNATSDLLLERSRDQRLMDLLVPALFLLITLLQKLQETGEQHRNTKLVNALLFLHREISPKLASCAADLSFSYPGSALGLGAVCHLLVSALACWPVFGWTPGLFHCLLESNPATASLALGPKEACSLLCLLGDLFPDEGIWLWKSGTSSLNALRTLGVGASLGPHGEWDVDWYLRPPHFEKLLSQLAPFFEKISQIVLQFAFTALDVIQDMLRVFTIRIARQKSECALVLLRPIISWLRDHAIEASTPSETDVFKVQRLLDFLASLLEHPSAKTLLLKEGIVELLVKMLGRCYVPHLTDGVLSAESKFPVKCDLVCWCLPIFISFALICDSEMPLHPSGTLEKCFVGCLSTEDLCSIALQLLNFCPVLPVGGEMRACLSAFKALVSQNHGRVALSSIVSRIETSVVDAQDPDNGNDMDQSGIVPEDYWRRTPPLLNCWKNILHFISAENRCSMDTLDIINILSSGALSLCAYGESLQGISSTKFLFGVRYGFDAASGYNEEKLIVVHEMISVLDKKANELNSLKPSVLKIFLDQVKGTIAAMLLLLEKPVGSIQPEDVTSKRGSSSPFNEILASSEDLLPHLSGSSLSLMNMIENEAGLSILSSKQSVGNDKRTDSYYDLGGLGDKFVWECPDSSPDRLSMPAPLRRKVSSVEGSNRRQRGDNLGVENPSTSALNRTGNTPNVTSGPTRRDTFRQRKPNTSRPPSMHVDDYVARERNIDGVSSGSNATNSIQRGGSMGGRPPSIHVDEFMARQKERQNPAGLPVTDLSQVKNMPLQSDNGPVKSSKSRQFKSDLDDDLHEIDIVFDGETETDDVLQFPQSDDNLPQAPVILSENNSPGSLDVEADSDMKDSKLYRHSSMDSSNRIDGDDSAGNSSRRSLSRAESSRARDVGTPSEKKHQGLASEISLSREQFDDKRNAISFNTSQGYATNTNNYSFQTEQFYDKSSSSPSKQSFGDMRLASSNFQYWDSQHQTGNIPIANASGFYDQKLPPNQPPLPPLPPPSTVSSVINPQVLEPPLKLSPVYINPARDIHPPIPSRHPFQALEVSGASTTSVLIREDRAFSHNTAAGLLLPPPSSSALSDSVPYQFSSQVQSDPQSAAGHHMTSMMLPHPVLDKPLWNSTSSGRSHDDVNASSSGTGRPQPPLPPTPPPFSTPGIQAPVSFPTSQSSIYSSQTSLGALPPSPSPPTTILGTMSSAANNQTSSLQSPLPSFVPPLPPGRPSSLPANPFGSATMQQGQNQPSQSHSIPSVQPSIQSVQPRPPLPPQPPHLPRPPLPPQHPRPPMQVSQQQSERGVSMQQTPIQLQVQPTQIPQPLQVPQIHVFYQPHQSEPHMQHQPTQVEHIQAQNLQSQGDQAPQQQQELGMNLGALDFNNPEIIQWLLSDQERLRQLLEQHPKLMQMLQERMNQ</sequence>
<organism evidence="8 9">
    <name type="scientific">Amborella trichopoda</name>
    <dbReference type="NCBI Taxonomy" id="13333"/>
    <lineage>
        <taxon>Eukaryota</taxon>
        <taxon>Viridiplantae</taxon>
        <taxon>Streptophyta</taxon>
        <taxon>Embryophyta</taxon>
        <taxon>Tracheophyta</taxon>
        <taxon>Spermatophyta</taxon>
        <taxon>Magnoliopsida</taxon>
        <taxon>Amborellales</taxon>
        <taxon>Amborellaceae</taxon>
        <taxon>Amborella</taxon>
    </lineage>
</organism>